<protein>
    <recommendedName>
        <fullName evidence="1">SpoVT-AbrB domain-containing protein</fullName>
    </recommendedName>
</protein>
<organism evidence="2 3">
    <name type="scientific">Candidatus Gottesmanbacteria bacterium RIFCSPLOWO2_01_FULL_43_11b</name>
    <dbReference type="NCBI Taxonomy" id="1798392"/>
    <lineage>
        <taxon>Bacteria</taxon>
        <taxon>Candidatus Gottesmaniibacteriota</taxon>
    </lineage>
</organism>
<dbReference type="GO" id="GO:0003677">
    <property type="term" value="F:DNA binding"/>
    <property type="evidence" value="ECO:0007669"/>
    <property type="project" value="InterPro"/>
</dbReference>
<feature type="domain" description="SpoVT-AbrB" evidence="1">
    <location>
        <begin position="5"/>
        <end position="37"/>
    </location>
</feature>
<dbReference type="AlphaFoldDB" id="A0A1F6AH06"/>
<dbReference type="SUPFAM" id="SSF89447">
    <property type="entry name" value="AbrB/MazE/MraZ-like"/>
    <property type="match status" value="1"/>
</dbReference>
<proteinExistence type="predicted"/>
<dbReference type="EMBL" id="MFJV01000001">
    <property type="protein sequence ID" value="OGG24029.1"/>
    <property type="molecule type" value="Genomic_DNA"/>
</dbReference>
<comment type="caution">
    <text evidence="2">The sequence shown here is derived from an EMBL/GenBank/DDBJ whole genome shotgun (WGS) entry which is preliminary data.</text>
</comment>
<sequence length="81" mass="9095">MKQKITRVGNSAAVIIPKSVLKENGLKIGSMVNITLEKPRKKTSTPVVDREIYAVGNDLLKRYLPAFIKLAKPHHDQVSHY</sequence>
<dbReference type="Pfam" id="PF04014">
    <property type="entry name" value="MazE_antitoxin"/>
    <property type="match status" value="1"/>
</dbReference>
<name>A0A1F6AH06_9BACT</name>
<evidence type="ECO:0000259" key="1">
    <source>
        <dbReference type="Pfam" id="PF04014"/>
    </source>
</evidence>
<reference evidence="2 3" key="1">
    <citation type="journal article" date="2016" name="Nat. Commun.">
        <title>Thousands of microbial genomes shed light on interconnected biogeochemical processes in an aquifer system.</title>
        <authorList>
            <person name="Anantharaman K."/>
            <person name="Brown C.T."/>
            <person name="Hug L.A."/>
            <person name="Sharon I."/>
            <person name="Castelle C.J."/>
            <person name="Probst A.J."/>
            <person name="Thomas B.C."/>
            <person name="Singh A."/>
            <person name="Wilkins M.J."/>
            <person name="Karaoz U."/>
            <person name="Brodie E.L."/>
            <person name="Williams K.H."/>
            <person name="Hubbard S.S."/>
            <person name="Banfield J.F."/>
        </authorList>
    </citation>
    <scope>NUCLEOTIDE SEQUENCE [LARGE SCALE GENOMIC DNA]</scope>
</reference>
<accession>A0A1F6AH06</accession>
<evidence type="ECO:0000313" key="2">
    <source>
        <dbReference type="EMBL" id="OGG24029.1"/>
    </source>
</evidence>
<evidence type="ECO:0000313" key="3">
    <source>
        <dbReference type="Proteomes" id="UP000178759"/>
    </source>
</evidence>
<dbReference type="InterPro" id="IPR037914">
    <property type="entry name" value="SpoVT-AbrB_sf"/>
</dbReference>
<dbReference type="InterPro" id="IPR007159">
    <property type="entry name" value="SpoVT-AbrB_dom"/>
</dbReference>
<gene>
    <name evidence="2" type="ORF">A3A79_02425</name>
</gene>
<dbReference type="Proteomes" id="UP000178759">
    <property type="component" value="Unassembled WGS sequence"/>
</dbReference>
<dbReference type="Gene3D" id="2.10.260.10">
    <property type="match status" value="1"/>
</dbReference>